<keyword evidence="3" id="KW-1185">Reference proteome</keyword>
<reference evidence="2 3" key="1">
    <citation type="submission" date="2019-02" db="EMBL/GenBank/DDBJ databases">
        <title>Deep-cultivation of Planctomycetes and their phenomic and genomic characterization uncovers novel biology.</title>
        <authorList>
            <person name="Wiegand S."/>
            <person name="Jogler M."/>
            <person name="Boedeker C."/>
            <person name="Pinto D."/>
            <person name="Vollmers J."/>
            <person name="Rivas-Marin E."/>
            <person name="Kohn T."/>
            <person name="Peeters S.H."/>
            <person name="Heuer A."/>
            <person name="Rast P."/>
            <person name="Oberbeckmann S."/>
            <person name="Bunk B."/>
            <person name="Jeske O."/>
            <person name="Meyerdierks A."/>
            <person name="Storesund J.E."/>
            <person name="Kallscheuer N."/>
            <person name="Luecker S."/>
            <person name="Lage O.M."/>
            <person name="Pohl T."/>
            <person name="Merkel B.J."/>
            <person name="Hornburger P."/>
            <person name="Mueller R.-W."/>
            <person name="Bruemmer F."/>
            <person name="Labrenz M."/>
            <person name="Spormann A.M."/>
            <person name="Op den Camp H."/>
            <person name="Overmann J."/>
            <person name="Amann R."/>
            <person name="Jetten M.S.M."/>
            <person name="Mascher T."/>
            <person name="Medema M.H."/>
            <person name="Devos D.P."/>
            <person name="Kaster A.-K."/>
            <person name="Ovreas L."/>
            <person name="Rohde M."/>
            <person name="Galperin M.Y."/>
            <person name="Jogler C."/>
        </authorList>
    </citation>
    <scope>NUCLEOTIDE SEQUENCE [LARGE SCALE GENOMIC DNA]</scope>
    <source>
        <strain evidence="2 3">SV_7m_r</strain>
    </source>
</reference>
<feature type="region of interest" description="Disordered" evidence="1">
    <location>
        <begin position="49"/>
        <end position="136"/>
    </location>
</feature>
<dbReference type="Proteomes" id="UP000315003">
    <property type="component" value="Chromosome"/>
</dbReference>
<dbReference type="OrthoDB" id="283259at2"/>
<sequence length="260" mass="28734">MNNLTVRPKEMLMTENVQRVAIRLSVVAALLVAPLTLVSTATALRPVMQDPEPVMQDPEPVMQDPEPVMQDPEPVMQDEASIATASDAEVETAEASDVAASDQKTQANAVQGAAIGSDPLSEPVSLDRSALSSPSDRKMENILKPEDNLPQPTVDLEISSVGIAEGASVAAPVTAVGIVDVPYNEYYWQYEKERLAKVHELRVRRAHFQSYSRLLRTERNLWLGYEPLRPNWPTPPQSASRYSHVNRIVVPIYTYLDASY</sequence>
<dbReference type="RefSeq" id="WP_145269891.1">
    <property type="nucleotide sequence ID" value="NZ_CP036272.1"/>
</dbReference>
<proteinExistence type="predicted"/>
<name>A0A517SR68_9BACT</name>
<organism evidence="2 3">
    <name type="scientific">Stieleria bergensis</name>
    <dbReference type="NCBI Taxonomy" id="2528025"/>
    <lineage>
        <taxon>Bacteria</taxon>
        <taxon>Pseudomonadati</taxon>
        <taxon>Planctomycetota</taxon>
        <taxon>Planctomycetia</taxon>
        <taxon>Pirellulales</taxon>
        <taxon>Pirellulaceae</taxon>
        <taxon>Stieleria</taxon>
    </lineage>
</organism>
<gene>
    <name evidence="2" type="ORF">SV7mr_11020</name>
</gene>
<evidence type="ECO:0000313" key="3">
    <source>
        <dbReference type="Proteomes" id="UP000315003"/>
    </source>
</evidence>
<dbReference type="AlphaFoldDB" id="A0A517SR68"/>
<dbReference type="EMBL" id="CP036272">
    <property type="protein sequence ID" value="QDT58609.1"/>
    <property type="molecule type" value="Genomic_DNA"/>
</dbReference>
<protein>
    <submittedName>
        <fullName evidence="2">Uncharacterized protein</fullName>
    </submittedName>
</protein>
<accession>A0A517SR68</accession>
<evidence type="ECO:0000256" key="1">
    <source>
        <dbReference type="SAM" id="MobiDB-lite"/>
    </source>
</evidence>
<evidence type="ECO:0000313" key="2">
    <source>
        <dbReference type="EMBL" id="QDT58609.1"/>
    </source>
</evidence>